<proteinExistence type="predicted"/>
<feature type="domain" description="Insertion element IS150 protein InsJ-like helix-turn-helix" evidence="1">
    <location>
        <begin position="220"/>
        <end position="260"/>
    </location>
</feature>
<gene>
    <name evidence="2" type="ORF">FGO68_gene4932</name>
</gene>
<evidence type="ECO:0000259" key="1">
    <source>
        <dbReference type="Pfam" id="PF13518"/>
    </source>
</evidence>
<dbReference type="InterPro" id="IPR055247">
    <property type="entry name" value="InsJ-like_HTH"/>
</dbReference>
<sequence>MNQINQRQLYRSSVHVFEVNKTIPNNIQQTLIYLLSLLNDQYYQIKLYLKLIIIGQILTMLYTPNLFTQSYTLNPATNMPIYPQQSSVLPQQQQVQNYLGGMHLQQACWGISERSRQISKAWRGDAPRVTQKTSISGLSSQPAMQGFNQFRVPQIFSDANNYQNSSKQLQGSQTFSFSNHRANEFERFQPLGSLAIDCHDGLESRSQLDQQSYHAITTRKRLELLQLLDEKRMRIKEAAHALNINYQTAKSIIRRYRATGKITRTNRILKQEYVDQEDSLENGCKSQQFRGLIVPQLQQCQSLPFQKQEGSQTADQNKNLGNPLYLDFRVGGKHEKIAIVKSHQILEERQTQDVNINQKVVTLHGGSTAIVGQQIDQQKNEQIQKRQSENTLIEEIWVNNCRLIQREAIQSLAQRRITQDEKQILSFNEGSCFSKNSQKINYYGQVAEIGGCIAKDLDQRDKNEIDQTKINLISINALNEQDANIQQHSSVQLMLGGDGFRISVGKQIQRFKLFQIDHRISDDLHQINSKGANMSMQLISGTPPLPISTSIKLDLLKADGCVREAQSTQNPQQYFHKSEEELSHFRGAQSGKKRDEECNTWNYSSFGGRPQFLLTELKEPKKSEAQLITYQSATLSTLKIDNEPSSSIFPQKYLGQTADSNRCDVTQSIAQSADLRIKIIDCQVLHTGTGENAPSWKLHPHFGPAPLQNFNQQPIHINEKDLSIKHANFSKGHYTSNSLSMNPISSFQGADQNQDQYGQARSRGLDIKFAAETFNIKSELANAKSIPLNCCTTTQTFNSNTYSSTHPQNLAQLQSMPYIPAHQLQNIQLQLAGFNGGPIQNFSEYNPRMIEQHHISGK</sequence>
<dbReference type="AlphaFoldDB" id="A0A8J8P177"/>
<accession>A0A8J8P177</accession>
<dbReference type="Pfam" id="PF13518">
    <property type="entry name" value="HTH_28"/>
    <property type="match status" value="1"/>
</dbReference>
<evidence type="ECO:0000313" key="3">
    <source>
        <dbReference type="Proteomes" id="UP000785679"/>
    </source>
</evidence>
<protein>
    <recommendedName>
        <fullName evidence="1">Insertion element IS150 protein InsJ-like helix-turn-helix domain-containing protein</fullName>
    </recommendedName>
</protein>
<dbReference type="Proteomes" id="UP000785679">
    <property type="component" value="Unassembled WGS sequence"/>
</dbReference>
<comment type="caution">
    <text evidence="2">The sequence shown here is derived from an EMBL/GenBank/DDBJ whole genome shotgun (WGS) entry which is preliminary data.</text>
</comment>
<dbReference type="OrthoDB" id="288086at2759"/>
<evidence type="ECO:0000313" key="2">
    <source>
        <dbReference type="EMBL" id="TNV84150.1"/>
    </source>
</evidence>
<name>A0A8J8P177_HALGN</name>
<dbReference type="EMBL" id="RRYP01003100">
    <property type="protein sequence ID" value="TNV84150.1"/>
    <property type="molecule type" value="Genomic_DNA"/>
</dbReference>
<reference evidence="2" key="1">
    <citation type="submission" date="2019-06" db="EMBL/GenBank/DDBJ databases">
        <authorList>
            <person name="Zheng W."/>
        </authorList>
    </citation>
    <scope>NUCLEOTIDE SEQUENCE</scope>
    <source>
        <strain evidence="2">QDHG01</strain>
    </source>
</reference>
<keyword evidence="3" id="KW-1185">Reference proteome</keyword>
<organism evidence="2 3">
    <name type="scientific">Halteria grandinella</name>
    <dbReference type="NCBI Taxonomy" id="5974"/>
    <lineage>
        <taxon>Eukaryota</taxon>
        <taxon>Sar</taxon>
        <taxon>Alveolata</taxon>
        <taxon>Ciliophora</taxon>
        <taxon>Intramacronucleata</taxon>
        <taxon>Spirotrichea</taxon>
        <taxon>Stichotrichia</taxon>
        <taxon>Sporadotrichida</taxon>
        <taxon>Halteriidae</taxon>
        <taxon>Halteria</taxon>
    </lineage>
</organism>